<evidence type="ECO:0000256" key="1">
    <source>
        <dbReference type="ARBA" id="ARBA00022898"/>
    </source>
</evidence>
<dbReference type="InterPro" id="IPR029066">
    <property type="entry name" value="PLP-binding_barrel"/>
</dbReference>
<dbReference type="Proteomes" id="UP001317532">
    <property type="component" value="Chromosome"/>
</dbReference>
<sequence length="226" mass="23796">MALATGTVAERVAALRERVDDVSVAAGRAAGSVAILAVTKKHPREAVLQALGAGLADIGENYVQEAREKYVDLPPCTRHFIGHVQTNKAKAVAGLFDVVQSVDRLDAGLALAKASRDAGRRLRVLVQVNVSPSERFGAAPREAPGLAARLRDEGLDVDGVMAIGPLDGDVDGAFARARETFEQVGGTTLSLGMSGDWERAVRYGSTMIRIGTAIFGPRPAKERNAA</sequence>
<keyword evidence="7" id="KW-1185">Reference proteome</keyword>
<accession>A0AAN1XZD8</accession>
<evidence type="ECO:0000313" key="7">
    <source>
        <dbReference type="Proteomes" id="UP001317532"/>
    </source>
</evidence>
<comment type="cofactor">
    <cofactor evidence="3">
        <name>pyridoxal 5'-phosphate</name>
        <dbReference type="ChEBI" id="CHEBI:597326"/>
    </cofactor>
</comment>
<dbReference type="EMBL" id="AP025523">
    <property type="protein sequence ID" value="BDE07720.1"/>
    <property type="molecule type" value="Genomic_DNA"/>
</dbReference>
<dbReference type="PIRSF" id="PIRSF004848">
    <property type="entry name" value="YBL036c_PLPDEIII"/>
    <property type="match status" value="1"/>
</dbReference>
<dbReference type="KEGG" id="vab:WPS_29960"/>
<gene>
    <name evidence="6" type="ORF">WPS_29960</name>
</gene>
<protein>
    <recommendedName>
        <fullName evidence="2">Pyridoxal phosphate homeostasis protein</fullName>
        <shortName evidence="2">PLP homeostasis protein</shortName>
    </recommendedName>
</protein>
<dbReference type="CDD" id="cd00635">
    <property type="entry name" value="PLPDE_III_YBL036c_like"/>
    <property type="match status" value="1"/>
</dbReference>
<comment type="function">
    <text evidence="2">Pyridoxal 5'-phosphate (PLP)-binding protein, which is involved in PLP homeostasis.</text>
</comment>
<proteinExistence type="inferred from homology"/>
<organism evidence="6 7">
    <name type="scientific">Vulcanimicrobium alpinum</name>
    <dbReference type="NCBI Taxonomy" id="3016050"/>
    <lineage>
        <taxon>Bacteria</taxon>
        <taxon>Bacillati</taxon>
        <taxon>Vulcanimicrobiota</taxon>
        <taxon>Vulcanimicrobiia</taxon>
        <taxon>Vulcanimicrobiales</taxon>
        <taxon>Vulcanimicrobiaceae</taxon>
        <taxon>Vulcanimicrobium</taxon>
    </lineage>
</organism>
<dbReference type="Gene3D" id="3.20.20.10">
    <property type="entry name" value="Alanine racemase"/>
    <property type="match status" value="1"/>
</dbReference>
<evidence type="ECO:0000313" key="6">
    <source>
        <dbReference type="EMBL" id="BDE07720.1"/>
    </source>
</evidence>
<feature type="modified residue" description="N6-(pyridoxal phosphate)lysine" evidence="2 3">
    <location>
        <position position="40"/>
    </location>
</feature>
<dbReference type="InterPro" id="IPR001608">
    <property type="entry name" value="Ala_racemase_N"/>
</dbReference>
<reference evidence="6 7" key="1">
    <citation type="journal article" date="2022" name="ISME Commun">
        <title>Vulcanimicrobium alpinus gen. nov. sp. nov., the first cultivated representative of the candidate phylum 'Eremiobacterota', is a metabolically versatile aerobic anoxygenic phototroph.</title>
        <authorList>
            <person name="Yabe S."/>
            <person name="Muto K."/>
            <person name="Abe K."/>
            <person name="Yokota A."/>
            <person name="Staudigel H."/>
            <person name="Tebo B.M."/>
        </authorList>
    </citation>
    <scope>NUCLEOTIDE SEQUENCE [LARGE SCALE GENOMIC DNA]</scope>
    <source>
        <strain evidence="6 7">WC8-2</strain>
    </source>
</reference>
<dbReference type="PANTHER" id="PTHR10146">
    <property type="entry name" value="PROLINE SYNTHETASE CO-TRANSCRIBED BACTERIAL HOMOLOG PROTEIN"/>
    <property type="match status" value="1"/>
</dbReference>
<dbReference type="Pfam" id="PF01168">
    <property type="entry name" value="Ala_racemase_N"/>
    <property type="match status" value="1"/>
</dbReference>
<dbReference type="GO" id="GO:0030170">
    <property type="term" value="F:pyridoxal phosphate binding"/>
    <property type="evidence" value="ECO:0007669"/>
    <property type="project" value="UniProtKB-UniRule"/>
</dbReference>
<comment type="similarity">
    <text evidence="2 4">Belongs to the pyridoxal phosphate-binding protein YggS/PROSC family.</text>
</comment>
<dbReference type="SUPFAM" id="SSF51419">
    <property type="entry name" value="PLP-binding barrel"/>
    <property type="match status" value="1"/>
</dbReference>
<keyword evidence="1 2" id="KW-0663">Pyridoxal phosphate</keyword>
<evidence type="ECO:0000256" key="2">
    <source>
        <dbReference type="HAMAP-Rule" id="MF_02087"/>
    </source>
</evidence>
<dbReference type="InterPro" id="IPR011078">
    <property type="entry name" value="PyrdxlP_homeostasis"/>
</dbReference>
<evidence type="ECO:0000256" key="4">
    <source>
        <dbReference type="RuleBase" id="RU004514"/>
    </source>
</evidence>
<dbReference type="NCBIfam" id="TIGR00044">
    <property type="entry name" value="YggS family pyridoxal phosphate-dependent enzyme"/>
    <property type="match status" value="1"/>
</dbReference>
<evidence type="ECO:0000259" key="5">
    <source>
        <dbReference type="Pfam" id="PF01168"/>
    </source>
</evidence>
<feature type="domain" description="Alanine racemase N-terminal" evidence="5">
    <location>
        <begin position="25"/>
        <end position="219"/>
    </location>
</feature>
<evidence type="ECO:0000256" key="3">
    <source>
        <dbReference type="PIRSR" id="PIRSR004848-1"/>
    </source>
</evidence>
<dbReference type="HAMAP" id="MF_02087">
    <property type="entry name" value="PLP_homeostasis"/>
    <property type="match status" value="1"/>
</dbReference>
<dbReference type="AlphaFoldDB" id="A0AAN1XZD8"/>
<name>A0AAN1XZD8_UNVUL</name>
<dbReference type="PANTHER" id="PTHR10146:SF14">
    <property type="entry name" value="PYRIDOXAL PHOSPHATE HOMEOSTASIS PROTEIN"/>
    <property type="match status" value="1"/>
</dbReference>